<keyword evidence="3" id="KW-1185">Reference proteome</keyword>
<dbReference type="InterPro" id="IPR007111">
    <property type="entry name" value="NACHT_NTPase"/>
</dbReference>
<dbReference type="PANTHER" id="PTHR46844">
    <property type="entry name" value="SLR5058 PROTEIN"/>
    <property type="match status" value="1"/>
</dbReference>
<dbReference type="EMBL" id="JAPZVP010000011">
    <property type="protein sequence ID" value="MDA1360999.1"/>
    <property type="molecule type" value="Genomic_DNA"/>
</dbReference>
<dbReference type="AlphaFoldDB" id="A0A9X3PAF8"/>
<name>A0A9X3PAF8_9ACTN</name>
<feature type="domain" description="NACHT" evidence="1">
    <location>
        <begin position="64"/>
        <end position="216"/>
    </location>
</feature>
<dbReference type="InterPro" id="IPR027417">
    <property type="entry name" value="P-loop_NTPase"/>
</dbReference>
<dbReference type="Proteomes" id="UP001146067">
    <property type="component" value="Unassembled WGS sequence"/>
</dbReference>
<evidence type="ECO:0000259" key="1">
    <source>
        <dbReference type="Pfam" id="PF05729"/>
    </source>
</evidence>
<dbReference type="Pfam" id="PF05729">
    <property type="entry name" value="NACHT"/>
    <property type="match status" value="1"/>
</dbReference>
<dbReference type="RefSeq" id="WP_270110959.1">
    <property type="nucleotide sequence ID" value="NZ_JAPZVP010000011.1"/>
</dbReference>
<sequence length="914" mass="102648">MALLGAVSRALPGLTLADVYVDVSLRDDETEVGGQKVFGWVPGRPGRRAALDDFLLGRRGAQFAVYGLPGSGKSTLLRSAAMRMARKRHPNAPMPILVALAHHLGQIIENPGIGLAEIAVSARWVNPDELPVEEVKRWLAKGRCMIMLDGLDEVPALHRPAVMLWAEQQHGSYPDCNLVVTSRELGFESASFDAADLVLEVCPLTWDQINEFVRNCYRAFRKGGELDARSAADQEAELLASLRADPALYDLASTPLLLQLMVYVHRNSDDGLPASRGELYERMVEMLLFERRNRVKLTAPVDRLDLKPKLRVVQRLALEMMLEESVQFDPLPLIKELVEEFEIGVSARELLADLCDNGLLSLLDSDAYMFAHLSFQEYLAAKELYEQGRVEVLAGRIGKRWWRNTALFWATAYDSAPLIEACADAGTAEGWTLAIELRHEVELSGGEVDPRLLDRIEAFLLAEHPVDSEEYFVVCNETIARNLRDVRPLTGRTICAAPVNREVYRLFARAEHARGFRSSAHRFGPEDVLMGLWPDEVSSFMDWLERFDHGGFQYRLPRLGEMQAPLSSGRLGRQAVWVQSRRRNAVEPRYVGQRANLGFEIPARQLQDRVREDWRFMLSRFDLTGRSELAEHAAVRIRDACAALQKTARSYKTAVDRVTRPGDTQSVLARTLNSHRQYANSFAETVAETAWYADADSIYLLAIQRLANTNGSGPSRSGQVQIPAIPAARIHEEIETLLEATRWAVQVSYRLHRDRFRASGSAPGFLQTAGSLLLATRLPANGLPTAFKLPNRLAEMVHAAKAPLPHELPNLLDEVRRNYGRTAKPRRFRPRQQVDDMLTEMQAPLMELVARRTETDPEMLASMRIALYAVALWMEAEYSEPLWSCVMGLAAIEARHRGAIDMDEVILLVREDLG</sequence>
<dbReference type="PANTHER" id="PTHR46844:SF1">
    <property type="entry name" value="SLR5058 PROTEIN"/>
    <property type="match status" value="1"/>
</dbReference>
<evidence type="ECO:0000313" key="2">
    <source>
        <dbReference type="EMBL" id="MDA1360999.1"/>
    </source>
</evidence>
<dbReference type="Gene3D" id="3.40.50.300">
    <property type="entry name" value="P-loop containing nucleotide triphosphate hydrolases"/>
    <property type="match status" value="1"/>
</dbReference>
<dbReference type="SUPFAM" id="SSF52540">
    <property type="entry name" value="P-loop containing nucleoside triphosphate hydrolases"/>
    <property type="match status" value="1"/>
</dbReference>
<gene>
    <name evidence="2" type="ORF">O1R50_15315</name>
</gene>
<evidence type="ECO:0000313" key="3">
    <source>
        <dbReference type="Proteomes" id="UP001146067"/>
    </source>
</evidence>
<comment type="caution">
    <text evidence="2">The sequence shown here is derived from an EMBL/GenBank/DDBJ whole genome shotgun (WGS) entry which is preliminary data.</text>
</comment>
<protein>
    <submittedName>
        <fullName evidence="2">NACHT domain-containing protein</fullName>
    </submittedName>
</protein>
<proteinExistence type="predicted"/>
<organism evidence="2 3">
    <name type="scientific">Glycomyces luteolus</name>
    <dbReference type="NCBI Taxonomy" id="2670330"/>
    <lineage>
        <taxon>Bacteria</taxon>
        <taxon>Bacillati</taxon>
        <taxon>Actinomycetota</taxon>
        <taxon>Actinomycetes</taxon>
        <taxon>Glycomycetales</taxon>
        <taxon>Glycomycetaceae</taxon>
        <taxon>Glycomyces</taxon>
    </lineage>
</organism>
<accession>A0A9X3PAF8</accession>
<reference evidence="2" key="1">
    <citation type="submission" date="2022-12" db="EMBL/GenBank/DDBJ databases">
        <title>Gycomyces niveus sp.nov.,a novel actinomycete isolated from soil in Shouguan.</title>
        <authorList>
            <person name="Yang X."/>
        </authorList>
    </citation>
    <scope>NUCLEOTIDE SEQUENCE</scope>
    <source>
        <strain evidence="2">NEAU-A15</strain>
    </source>
</reference>